<proteinExistence type="predicted"/>
<accession>A0AAW0TQ17</accession>
<dbReference type="Proteomes" id="UP001487740">
    <property type="component" value="Unassembled WGS sequence"/>
</dbReference>
<evidence type="ECO:0000313" key="2">
    <source>
        <dbReference type="Proteomes" id="UP001487740"/>
    </source>
</evidence>
<name>A0AAW0TQ17_SCYPA</name>
<reference evidence="1 2" key="1">
    <citation type="submission" date="2023-03" db="EMBL/GenBank/DDBJ databases">
        <title>High-quality genome of Scylla paramamosain provides insights in environmental adaptation.</title>
        <authorList>
            <person name="Zhang L."/>
        </authorList>
    </citation>
    <scope>NUCLEOTIDE SEQUENCE [LARGE SCALE GENOMIC DNA]</scope>
    <source>
        <strain evidence="1">LZ_2023a</strain>
        <tissue evidence="1">Muscle</tissue>
    </source>
</reference>
<sequence>MMVIVHPQKGEGGEECVGRFVVAGLNRIQLDAFTNTKKGRKTEHIVGIVQNQEGDYTVFTNLLYHKERLGSVFTWRLRTIQPQPQGLAVNQSNMSSRSMLETFSKKLFPDKTKNLSGAGLNVGTFNFPPAVIYQRGKNGGEGHWYGDNILLAETVADVLNFSLRYKRPPAGEVLYSSFL</sequence>
<dbReference type="Gene3D" id="3.40.190.10">
    <property type="entry name" value="Periplasmic binding protein-like II"/>
    <property type="match status" value="1"/>
</dbReference>
<dbReference type="AlphaFoldDB" id="A0AAW0TQ17"/>
<keyword evidence="2" id="KW-1185">Reference proteome</keyword>
<protein>
    <submittedName>
        <fullName evidence="1">Uncharacterized protein</fullName>
    </submittedName>
</protein>
<comment type="caution">
    <text evidence="1">The sequence shown here is derived from an EMBL/GenBank/DDBJ whole genome shotgun (WGS) entry which is preliminary data.</text>
</comment>
<gene>
    <name evidence="1" type="ORF">O3P69_008848</name>
</gene>
<evidence type="ECO:0000313" key="1">
    <source>
        <dbReference type="EMBL" id="KAK8389381.1"/>
    </source>
</evidence>
<dbReference type="EMBL" id="JARAKH010000027">
    <property type="protein sequence ID" value="KAK8389381.1"/>
    <property type="molecule type" value="Genomic_DNA"/>
</dbReference>
<organism evidence="1 2">
    <name type="scientific">Scylla paramamosain</name>
    <name type="common">Mud crab</name>
    <dbReference type="NCBI Taxonomy" id="85552"/>
    <lineage>
        <taxon>Eukaryota</taxon>
        <taxon>Metazoa</taxon>
        <taxon>Ecdysozoa</taxon>
        <taxon>Arthropoda</taxon>
        <taxon>Crustacea</taxon>
        <taxon>Multicrustacea</taxon>
        <taxon>Malacostraca</taxon>
        <taxon>Eumalacostraca</taxon>
        <taxon>Eucarida</taxon>
        <taxon>Decapoda</taxon>
        <taxon>Pleocyemata</taxon>
        <taxon>Brachyura</taxon>
        <taxon>Eubrachyura</taxon>
        <taxon>Portunoidea</taxon>
        <taxon>Portunidae</taxon>
        <taxon>Portuninae</taxon>
        <taxon>Scylla</taxon>
    </lineage>
</organism>